<organism evidence="3 4">
    <name type="scientific">Brassica napus</name>
    <name type="common">Rape</name>
    <dbReference type="NCBI Taxonomy" id="3708"/>
    <lineage>
        <taxon>Eukaryota</taxon>
        <taxon>Viridiplantae</taxon>
        <taxon>Streptophyta</taxon>
        <taxon>Embryophyta</taxon>
        <taxon>Tracheophyta</taxon>
        <taxon>Spermatophyta</taxon>
        <taxon>Magnoliopsida</taxon>
        <taxon>eudicotyledons</taxon>
        <taxon>Gunneridae</taxon>
        <taxon>Pentapetalae</taxon>
        <taxon>rosids</taxon>
        <taxon>malvids</taxon>
        <taxon>Brassicales</taxon>
        <taxon>Brassicaceae</taxon>
        <taxon>Brassiceae</taxon>
        <taxon>Brassica</taxon>
    </lineage>
</organism>
<dbReference type="PANTHER" id="PTHR47937">
    <property type="entry name" value="PLASTID TRANSCRIPTIONALLY ACTIVE CHROMOSOME 2-LIKE PROTEIN"/>
    <property type="match status" value="1"/>
</dbReference>
<dbReference type="PANTHER" id="PTHR47937:SF7">
    <property type="entry name" value="EXPORTIN-2 CENTRAL DOMAIN-CONTAINING PROTEIN"/>
    <property type="match status" value="1"/>
</dbReference>
<protein>
    <submittedName>
        <fullName evidence="3">Uncharacterized protein</fullName>
    </submittedName>
</protein>
<dbReference type="NCBIfam" id="TIGR00756">
    <property type="entry name" value="PPR"/>
    <property type="match status" value="1"/>
</dbReference>
<feature type="non-terminal residue" evidence="3">
    <location>
        <position position="1"/>
    </location>
</feature>
<evidence type="ECO:0000256" key="1">
    <source>
        <dbReference type="ARBA" id="ARBA00022737"/>
    </source>
</evidence>
<keyword evidence="4" id="KW-1185">Reference proteome</keyword>
<accession>A0ABQ7XQY2</accession>
<dbReference type="Pfam" id="PF01535">
    <property type="entry name" value="PPR"/>
    <property type="match status" value="3"/>
</dbReference>
<name>A0ABQ7XQY2_BRANA</name>
<dbReference type="Proteomes" id="UP000824890">
    <property type="component" value="Unassembled WGS sequence"/>
</dbReference>
<gene>
    <name evidence="3" type="ORF">HID58_086598</name>
</gene>
<evidence type="ECO:0000256" key="2">
    <source>
        <dbReference type="PROSITE-ProRule" id="PRU00708"/>
    </source>
</evidence>
<evidence type="ECO:0000313" key="4">
    <source>
        <dbReference type="Proteomes" id="UP000824890"/>
    </source>
</evidence>
<dbReference type="InterPro" id="IPR002885">
    <property type="entry name" value="PPR_rpt"/>
</dbReference>
<comment type="caution">
    <text evidence="3">The sequence shown here is derived from an EMBL/GenBank/DDBJ whole genome shotgun (WGS) entry which is preliminary data.</text>
</comment>
<dbReference type="InterPro" id="IPR052308">
    <property type="entry name" value="PPR_domain-containing"/>
</dbReference>
<dbReference type="EMBL" id="JAGKQM010000019">
    <property type="protein sequence ID" value="KAH0858337.1"/>
    <property type="molecule type" value="Genomic_DNA"/>
</dbReference>
<feature type="repeat" description="PPR" evidence="2">
    <location>
        <begin position="103"/>
        <end position="138"/>
    </location>
</feature>
<dbReference type="Gene3D" id="1.25.40.10">
    <property type="entry name" value="Tetratricopeptide repeat domain"/>
    <property type="match status" value="4"/>
</dbReference>
<dbReference type="PROSITE" id="PS51375">
    <property type="entry name" value="PPR"/>
    <property type="match status" value="1"/>
</dbReference>
<evidence type="ECO:0000313" key="3">
    <source>
        <dbReference type="EMBL" id="KAH0858337.1"/>
    </source>
</evidence>
<reference evidence="3 4" key="1">
    <citation type="submission" date="2021-05" db="EMBL/GenBank/DDBJ databases">
        <title>Genome Assembly of Synthetic Allotetraploid Brassica napus Reveals Homoeologous Exchanges between Subgenomes.</title>
        <authorList>
            <person name="Davis J.T."/>
        </authorList>
    </citation>
    <scope>NUCLEOTIDE SEQUENCE [LARGE SCALE GENOMIC DNA]</scope>
    <source>
        <strain evidence="4">cv. Da-Ae</strain>
        <tissue evidence="3">Seedling</tissue>
    </source>
</reference>
<dbReference type="InterPro" id="IPR011990">
    <property type="entry name" value="TPR-like_helical_dom_sf"/>
</dbReference>
<sequence>ALIPFPLGRNPSSLPKLDPNCDDIDMDHRPISLRYRVTSMLELSNLDKAVEYSHHAVSEKYRFKRDTVFICNSVIGAMCDAKSYEEAISLFNYFFNESQTLPNMLSCNLIIKAHCDQGCLDDALDLFSHIVLDGRLSPGVDTYLILTKALTRRSLRFSGVHGALLDAGRYVKASQIIEELKSKLPWRVYHMAMALYKVSLMEYWFKQRKDEEAMEIYKVLDMSEQMNDIVGNRVLRVLVEHGKKTEAWELFDEIIGFCYPETFGIMMKSFSDEKTIPLSWASETCYRTIIACLCEQGKMSEAEDFCTAVARKAEDIMKNPDCQLSSRVSYIANSVGDLDTAARYSRLAVFSKPDDEPEVAVHTCETIIGSMVRAKRHKDAYDLYDYFFNKHTLKPNSSCCNHIIESRLQQGLVDEALDFHRTVKGMVPDYPSEASLRVLTKGLVHSGRFDLAQALLKGSSKMFPDHTRPITCLKNSKRSLSSSIADYKSTWDFFYRGYPRYENRVAFLMATFMEYWFKQGKEVEAMECYNQSVLANKLLLCPETGNALLKVLLKYGQKSHARALYNDMSAQSGTLNSDTVQIMANKCFDAGRCSKEIKTYNKARAESLLAYSIGFIPVTTFKTTIDVALKDGRIDDALKTSNKMFDMALKEVSEQFNPL</sequence>
<proteinExistence type="predicted"/>
<keyword evidence="1" id="KW-0677">Repeat</keyword>